<reference evidence="1 2" key="1">
    <citation type="submission" date="2018-08" db="EMBL/GenBank/DDBJ databases">
        <title>Chitinophagaceae sp. K23C18032701, a novel bacterium isolated from forest soil.</title>
        <authorList>
            <person name="Wang C."/>
        </authorList>
    </citation>
    <scope>NUCLEOTIDE SEQUENCE [LARGE SCALE GENOMIC DNA]</scope>
    <source>
        <strain evidence="1 2">K23C18032701</strain>
    </source>
</reference>
<evidence type="ECO:0000313" key="2">
    <source>
        <dbReference type="Proteomes" id="UP000261284"/>
    </source>
</evidence>
<keyword evidence="1" id="KW-0808">Transferase</keyword>
<dbReference type="SUPFAM" id="SSF53335">
    <property type="entry name" value="S-adenosyl-L-methionine-dependent methyltransferases"/>
    <property type="match status" value="1"/>
</dbReference>
<dbReference type="EMBL" id="QTJU01000001">
    <property type="protein sequence ID" value="RFM30048.1"/>
    <property type="molecule type" value="Genomic_DNA"/>
</dbReference>
<dbReference type="OrthoDB" id="8781114at2"/>
<gene>
    <name evidence="1" type="ORF">DXN05_03490</name>
</gene>
<comment type="caution">
    <text evidence="1">The sequence shown here is derived from an EMBL/GenBank/DDBJ whole genome shotgun (WGS) entry which is preliminary data.</text>
</comment>
<protein>
    <submittedName>
        <fullName evidence="1">Methyltransferase domain-containing protein</fullName>
    </submittedName>
</protein>
<evidence type="ECO:0000313" key="1">
    <source>
        <dbReference type="EMBL" id="RFM30048.1"/>
    </source>
</evidence>
<dbReference type="RefSeq" id="WP_116845804.1">
    <property type="nucleotide sequence ID" value="NZ_QTJU01000001.1"/>
</dbReference>
<keyword evidence="1" id="KW-0489">Methyltransferase</keyword>
<dbReference type="GO" id="GO:0008168">
    <property type="term" value="F:methyltransferase activity"/>
    <property type="evidence" value="ECO:0007669"/>
    <property type="project" value="UniProtKB-KW"/>
</dbReference>
<dbReference type="AlphaFoldDB" id="A0A3E1NQH2"/>
<keyword evidence="2" id="KW-1185">Reference proteome</keyword>
<dbReference type="Gene3D" id="3.40.50.150">
    <property type="entry name" value="Vaccinia Virus protein VP39"/>
    <property type="match status" value="1"/>
</dbReference>
<dbReference type="InterPro" id="IPR029063">
    <property type="entry name" value="SAM-dependent_MTases_sf"/>
</dbReference>
<accession>A0A3E1NQH2</accession>
<name>A0A3E1NQH2_9BACT</name>
<proteinExistence type="predicted"/>
<sequence length="157" mass="18132">MIEDKLILDACCGARKMWFDKNNPNAIYGDIRSETHELIDGRTLEIRPDVVLDFTQLPFPDETFRLVAFDPPHIHDLGKSSIMAKTYGILSYHWRDDIREGLKECLRVLKPYGVLVFKWSESSVKLSDVMPLLPQEPVFGHTSGKHGRTIWMTFLKK</sequence>
<organism evidence="1 2">
    <name type="scientific">Deminuibacter soli</name>
    <dbReference type="NCBI Taxonomy" id="2291815"/>
    <lineage>
        <taxon>Bacteria</taxon>
        <taxon>Pseudomonadati</taxon>
        <taxon>Bacteroidota</taxon>
        <taxon>Chitinophagia</taxon>
        <taxon>Chitinophagales</taxon>
        <taxon>Chitinophagaceae</taxon>
        <taxon>Deminuibacter</taxon>
    </lineage>
</organism>
<dbReference type="Proteomes" id="UP000261284">
    <property type="component" value="Unassembled WGS sequence"/>
</dbReference>
<dbReference type="GO" id="GO:0032259">
    <property type="term" value="P:methylation"/>
    <property type="evidence" value="ECO:0007669"/>
    <property type="project" value="UniProtKB-KW"/>
</dbReference>